<evidence type="ECO:0000313" key="5">
    <source>
        <dbReference type="Proteomes" id="UP000663828"/>
    </source>
</evidence>
<dbReference type="Proteomes" id="UP000663852">
    <property type="component" value="Unassembled WGS sequence"/>
</dbReference>
<keyword evidence="1" id="KW-1133">Transmembrane helix</keyword>
<feature type="transmembrane region" description="Helical" evidence="1">
    <location>
        <begin position="413"/>
        <end position="431"/>
    </location>
</feature>
<dbReference type="OrthoDB" id="19657at2759"/>
<feature type="domain" description="AB hydrolase-1" evidence="2">
    <location>
        <begin position="45"/>
        <end position="261"/>
    </location>
</feature>
<evidence type="ECO:0000259" key="2">
    <source>
        <dbReference type="Pfam" id="PF00561"/>
    </source>
</evidence>
<comment type="caution">
    <text evidence="3">The sequence shown here is derived from an EMBL/GenBank/DDBJ whole genome shotgun (WGS) entry which is preliminary data.</text>
</comment>
<dbReference type="Proteomes" id="UP000663828">
    <property type="component" value="Unassembled WGS sequence"/>
</dbReference>
<name>A0A813XFP4_ADIRI</name>
<proteinExistence type="predicted"/>
<dbReference type="InterPro" id="IPR029058">
    <property type="entry name" value="AB_hydrolase_fold"/>
</dbReference>
<reference evidence="3" key="1">
    <citation type="submission" date="2021-02" db="EMBL/GenBank/DDBJ databases">
        <authorList>
            <person name="Nowell W R."/>
        </authorList>
    </citation>
    <scope>NUCLEOTIDE SEQUENCE</scope>
</reference>
<keyword evidence="1" id="KW-0812">Transmembrane</keyword>
<evidence type="ECO:0000256" key="1">
    <source>
        <dbReference type="SAM" id="Phobius"/>
    </source>
</evidence>
<protein>
    <recommendedName>
        <fullName evidence="2">AB hydrolase-1 domain-containing protein</fullName>
    </recommendedName>
</protein>
<dbReference type="PRINTS" id="PR00111">
    <property type="entry name" value="ABHYDROLASE"/>
</dbReference>
<dbReference type="Pfam" id="PF00561">
    <property type="entry name" value="Abhydrolase_1"/>
    <property type="match status" value="1"/>
</dbReference>
<accession>A0A813XFP4</accession>
<organism evidence="3 5">
    <name type="scientific">Adineta ricciae</name>
    <name type="common">Rotifer</name>
    <dbReference type="NCBI Taxonomy" id="249248"/>
    <lineage>
        <taxon>Eukaryota</taxon>
        <taxon>Metazoa</taxon>
        <taxon>Spiralia</taxon>
        <taxon>Gnathifera</taxon>
        <taxon>Rotifera</taxon>
        <taxon>Eurotatoria</taxon>
        <taxon>Bdelloidea</taxon>
        <taxon>Adinetida</taxon>
        <taxon>Adinetidae</taxon>
        <taxon>Adineta</taxon>
    </lineage>
</organism>
<dbReference type="PANTHER" id="PTHR43433:SF5">
    <property type="entry name" value="AB HYDROLASE-1 DOMAIN-CONTAINING PROTEIN"/>
    <property type="match status" value="1"/>
</dbReference>
<dbReference type="SUPFAM" id="SSF53474">
    <property type="entry name" value="alpha/beta-Hydrolases"/>
    <property type="match status" value="1"/>
</dbReference>
<feature type="transmembrane region" description="Helical" evidence="1">
    <location>
        <begin position="311"/>
        <end position="330"/>
    </location>
</feature>
<dbReference type="InterPro" id="IPR000073">
    <property type="entry name" value="AB_hydrolase_1"/>
</dbReference>
<dbReference type="EMBL" id="CAJNOJ010000099">
    <property type="protein sequence ID" value="CAF1105223.1"/>
    <property type="molecule type" value="Genomic_DNA"/>
</dbReference>
<dbReference type="InterPro" id="IPR050471">
    <property type="entry name" value="AB_hydrolase"/>
</dbReference>
<feature type="transmembrane region" description="Helical" evidence="1">
    <location>
        <begin position="351"/>
        <end position="371"/>
    </location>
</feature>
<sequence length="435" mass="49396">MPYVQLPTSHQNIKLYYEVHGSGDIKVLFIMGLRTEGCAWKYQTDFFRKLPEFECVSYDNRGCGRTSTPMTLEYTTVQMAKDALELIDHLRWSQCHVVGVSMGGMIALELALLAPRRIISLTLMATHAGGLIGQAPLMGLYGVLRSLVLSNEEKIVENALAMLYSRKTLNDPSKRQYFFDYHRERFRTRVPLKLVGMFGQMFAVQRHYINYADLLKIRYANFPCLVMVGTEDRLVRETNSYMLQRTLGCRLVKLEHAGHDIGGECADQVNQELLALFKSINHKEKSSEILSEYATEIQAVERSCQHRTHCFIHNCAGFIKGAIIGLILYYTLVNGLSKTELESIHLRTRCIVLIGCLSGFCRSLICIYNALRARFFVQKHRLVLERAASHGGIGISLSDRVKNGIPHGCGFDFPVLSVIFTLALAALVWWTRQYH</sequence>
<gene>
    <name evidence="4" type="ORF">EDS130_LOCUS20200</name>
    <name evidence="3" type="ORF">XAT740_LOCUS6714</name>
</gene>
<dbReference type="AlphaFoldDB" id="A0A813XFP4"/>
<evidence type="ECO:0000313" key="3">
    <source>
        <dbReference type="EMBL" id="CAF0875427.1"/>
    </source>
</evidence>
<dbReference type="Gene3D" id="3.40.50.1820">
    <property type="entry name" value="alpha/beta hydrolase"/>
    <property type="match status" value="1"/>
</dbReference>
<keyword evidence="5" id="KW-1185">Reference proteome</keyword>
<evidence type="ECO:0000313" key="4">
    <source>
        <dbReference type="EMBL" id="CAF1105223.1"/>
    </source>
</evidence>
<dbReference type="EMBL" id="CAJNOR010000308">
    <property type="protein sequence ID" value="CAF0875427.1"/>
    <property type="molecule type" value="Genomic_DNA"/>
</dbReference>
<keyword evidence="1" id="KW-0472">Membrane</keyword>
<dbReference type="PANTHER" id="PTHR43433">
    <property type="entry name" value="HYDROLASE, ALPHA/BETA FOLD FAMILY PROTEIN"/>
    <property type="match status" value="1"/>
</dbReference>